<keyword evidence="2" id="KW-0805">Transcription regulation</keyword>
<keyword evidence="8" id="KW-1185">Reference proteome</keyword>
<feature type="region of interest" description="Disordered" evidence="6">
    <location>
        <begin position="324"/>
        <end position="348"/>
    </location>
</feature>
<feature type="region of interest" description="Disordered" evidence="6">
    <location>
        <begin position="221"/>
        <end position="288"/>
    </location>
</feature>
<evidence type="ECO:0000256" key="6">
    <source>
        <dbReference type="SAM" id="MobiDB-lite"/>
    </source>
</evidence>
<evidence type="ECO:0000256" key="2">
    <source>
        <dbReference type="ARBA" id="ARBA00023015"/>
    </source>
</evidence>
<evidence type="ECO:0000256" key="4">
    <source>
        <dbReference type="ARBA" id="ARBA00023163"/>
    </source>
</evidence>
<comment type="subcellular location">
    <subcellularLocation>
        <location evidence="1">Nucleus</location>
    </subcellularLocation>
</comment>
<evidence type="ECO:0000256" key="1">
    <source>
        <dbReference type="ARBA" id="ARBA00004123"/>
    </source>
</evidence>
<feature type="compositionally biased region" description="Low complexity" evidence="6">
    <location>
        <begin position="261"/>
        <end position="270"/>
    </location>
</feature>
<dbReference type="PANTHER" id="PTHR31140">
    <property type="entry name" value="B3 DOMAIN-CONTAINING TRANSCRIPTION FACTOR ABI3"/>
    <property type="match status" value="1"/>
</dbReference>
<sequence>MSINHFSSDLPETHYWWPQQQHHYHHTMEPSSAKTPPSRPNTTTAAAFWPNSHLYRPISAHNPHNSAAFSFDLNNEEEDEAPAIEDERESNARIISAKQEEDKEIVPKEPLFEKPLTPSDVGKLNRLVIPKQHAEKYFPLSGGGGGGNNDSGGEKGLLLSFEDESGKGWRFRYSYWNSSQSYVLTKGWSRFVKEKRLDAGDVVLFERHRLDGDRLFIGWRKRRAGGPSQGGQEGTGAAQAQPATSGGGGGGWTRVYFPSGHHPYPQQLQQYHHDDGHGHGHGPALPYQPDCLRPAAGVLQIQTTAAASANSKRLRLFGVNLECQQQPDHDSETSSEPPTTPEASSTWTQDQAHYQFHSYNPRLHHSYFNHHNHMDINFSRDMNQTGYRQG</sequence>
<feature type="domain" description="TF-B3" evidence="7">
    <location>
        <begin position="112"/>
        <end position="223"/>
    </location>
</feature>
<name>A0ABM4UTX0_COFAR</name>
<dbReference type="GeneID" id="140009362"/>
<dbReference type="Gene3D" id="2.40.330.10">
    <property type="entry name" value="DNA-binding pseudobarrel domain"/>
    <property type="match status" value="1"/>
</dbReference>
<dbReference type="PANTHER" id="PTHR31140:SF70">
    <property type="entry name" value="B3 DOMAIN-CONTAINING PROTEIN OS11G0156000"/>
    <property type="match status" value="1"/>
</dbReference>
<reference evidence="9" key="1">
    <citation type="submission" date="2025-08" db="UniProtKB">
        <authorList>
            <consortium name="RefSeq"/>
        </authorList>
    </citation>
    <scope>IDENTIFICATION</scope>
    <source>
        <tissue evidence="9">Leaves</tissue>
    </source>
</reference>
<feature type="compositionally biased region" description="Low complexity" evidence="6">
    <location>
        <begin position="235"/>
        <end position="244"/>
    </location>
</feature>
<dbReference type="SUPFAM" id="SSF101936">
    <property type="entry name" value="DNA-binding pseudobarrel domain"/>
    <property type="match status" value="1"/>
</dbReference>
<organism evidence="8 9">
    <name type="scientific">Coffea arabica</name>
    <name type="common">Arabian coffee</name>
    <dbReference type="NCBI Taxonomy" id="13443"/>
    <lineage>
        <taxon>Eukaryota</taxon>
        <taxon>Viridiplantae</taxon>
        <taxon>Streptophyta</taxon>
        <taxon>Embryophyta</taxon>
        <taxon>Tracheophyta</taxon>
        <taxon>Spermatophyta</taxon>
        <taxon>Magnoliopsida</taxon>
        <taxon>eudicotyledons</taxon>
        <taxon>Gunneridae</taxon>
        <taxon>Pentapetalae</taxon>
        <taxon>asterids</taxon>
        <taxon>lamiids</taxon>
        <taxon>Gentianales</taxon>
        <taxon>Rubiaceae</taxon>
        <taxon>Ixoroideae</taxon>
        <taxon>Gardenieae complex</taxon>
        <taxon>Bertiereae - Coffeeae clade</taxon>
        <taxon>Coffeeae</taxon>
        <taxon>Coffea</taxon>
    </lineage>
</organism>
<evidence type="ECO:0000256" key="3">
    <source>
        <dbReference type="ARBA" id="ARBA00023125"/>
    </source>
</evidence>
<dbReference type="Pfam" id="PF02362">
    <property type="entry name" value="B3"/>
    <property type="match status" value="1"/>
</dbReference>
<gene>
    <name evidence="9" type="primary">LOC140009362</name>
</gene>
<evidence type="ECO:0000313" key="8">
    <source>
        <dbReference type="Proteomes" id="UP001652660"/>
    </source>
</evidence>
<evidence type="ECO:0000313" key="9">
    <source>
        <dbReference type="RefSeq" id="XP_071910717.1"/>
    </source>
</evidence>
<feature type="compositionally biased region" description="Low complexity" evidence="6">
    <location>
        <begin position="334"/>
        <end position="348"/>
    </location>
</feature>
<evidence type="ECO:0000259" key="7">
    <source>
        <dbReference type="PROSITE" id="PS50863"/>
    </source>
</evidence>
<dbReference type="InterPro" id="IPR044800">
    <property type="entry name" value="LEC2-like"/>
</dbReference>
<keyword evidence="3" id="KW-0238">DNA-binding</keyword>
<keyword evidence="4" id="KW-0804">Transcription</keyword>
<dbReference type="RefSeq" id="XP_071910717.1">
    <property type="nucleotide sequence ID" value="XM_072054616.1"/>
</dbReference>
<dbReference type="InterPro" id="IPR015300">
    <property type="entry name" value="DNA-bd_pseudobarrel_sf"/>
</dbReference>
<dbReference type="PROSITE" id="PS50863">
    <property type="entry name" value="B3"/>
    <property type="match status" value="1"/>
</dbReference>
<evidence type="ECO:0000256" key="5">
    <source>
        <dbReference type="ARBA" id="ARBA00023242"/>
    </source>
</evidence>
<accession>A0ABM4UTX0</accession>
<dbReference type="CDD" id="cd10017">
    <property type="entry name" value="B3_DNA"/>
    <property type="match status" value="1"/>
</dbReference>
<dbReference type="Proteomes" id="UP001652660">
    <property type="component" value="Chromosome 6e"/>
</dbReference>
<dbReference type="InterPro" id="IPR003340">
    <property type="entry name" value="B3_DNA-bd"/>
</dbReference>
<dbReference type="SMART" id="SM01019">
    <property type="entry name" value="B3"/>
    <property type="match status" value="1"/>
</dbReference>
<protein>
    <submittedName>
        <fullName evidence="9">B3 domain-containing protein At2g36080-like isoform X1</fullName>
    </submittedName>
</protein>
<keyword evidence="5" id="KW-0539">Nucleus</keyword>
<proteinExistence type="predicted"/>